<gene>
    <name evidence="2" type="ORF">AGR3A_Cc190007</name>
</gene>
<feature type="domain" description="TniQ" evidence="1">
    <location>
        <begin position="10"/>
        <end position="141"/>
    </location>
</feature>
<keyword evidence="3" id="KW-1185">Reference proteome</keyword>
<protein>
    <recommendedName>
        <fullName evidence="1">TniQ domain-containing protein</fullName>
    </recommendedName>
</protein>
<dbReference type="STRING" id="1183432.AGR3A_Cc190007"/>
<dbReference type="EMBL" id="FBWK01000011">
    <property type="protein sequence ID" value="CUX13916.1"/>
    <property type="molecule type" value="Genomic_DNA"/>
</dbReference>
<evidence type="ECO:0000313" key="2">
    <source>
        <dbReference type="EMBL" id="CUX13916.1"/>
    </source>
</evidence>
<evidence type="ECO:0000259" key="1">
    <source>
        <dbReference type="Pfam" id="PF06527"/>
    </source>
</evidence>
<proteinExistence type="predicted"/>
<organism evidence="2 3">
    <name type="scientific">Agrobacterium tomkonis CFBP 6623</name>
    <dbReference type="NCBI Taxonomy" id="1183432"/>
    <lineage>
        <taxon>Bacteria</taxon>
        <taxon>Pseudomonadati</taxon>
        <taxon>Pseudomonadota</taxon>
        <taxon>Alphaproteobacteria</taxon>
        <taxon>Hyphomicrobiales</taxon>
        <taxon>Rhizobiaceae</taxon>
        <taxon>Rhizobium/Agrobacterium group</taxon>
        <taxon>Agrobacterium</taxon>
        <taxon>Agrobacterium tumefaciens complex</taxon>
    </lineage>
</organism>
<accession>A0A1S7NZV7</accession>
<dbReference type="RefSeq" id="WP_080842002.1">
    <property type="nucleotide sequence ID" value="NZ_LT009723.1"/>
</dbReference>
<dbReference type="InterPro" id="IPR009492">
    <property type="entry name" value="TniQ"/>
</dbReference>
<dbReference type="Pfam" id="PF06527">
    <property type="entry name" value="TniQ"/>
    <property type="match status" value="1"/>
</dbReference>
<evidence type="ECO:0000313" key="3">
    <source>
        <dbReference type="Proteomes" id="UP000191988"/>
    </source>
</evidence>
<sequence>MVLPVTLLHHDDEAAIDLVARLATANGYPSLREFLAHTDTTANAIVHGETDALSLVSEWAAVPVATLGKLAVKASGPGGTWKMGCATLSKDMRPGRMHRFCAQCVLDDREREAGRLVSRAYRRAWWTIRGIEGCPVHGCRLTEVAVDAAEDVHDFPQFVNANVGLIEDAAAGSVPSRQPRLDSYLRDQVFLDRGDGFLNRLDAHVAVELSRYLGDFLVLHDIKVWMHDETDLREWGFNLAVAGESEIRRVIGNVIDDKRPKTQYVELVLGPMVRWLRRNLVKEAYGPVIDLMQDILERNMPFGEGQTIFKPVKTRHFHSVSSAHAEYGLTHDRIRALMKANDPDFRDGLSDASTYFDAAALRPILEAARDTLNSREAGDVLGVSEEMVHGLLSVGVLTQVEKRADGERAFVRIEIRALEALVQSLENKSTVVAFTEGLLSLASAPPAFRQPFNRIVEMVLDGGVEAFIVSGDGPVFERVHIASPTPASAEARKEQKKGTPLAGGDDELMRLKEAELALGTTTITIADLIRRGYLRQRTARRETGHVVKFIERQSLAEFQAAHASLTEIAKSRQGYRASIKAELDQAGISPIFEPEGFIARFYRRSDLIQAGIRL</sequence>
<reference evidence="3" key="1">
    <citation type="submission" date="2016-01" db="EMBL/GenBank/DDBJ databases">
        <authorList>
            <person name="Regsiter A."/>
            <person name="william w."/>
        </authorList>
    </citation>
    <scope>NUCLEOTIDE SEQUENCE [LARGE SCALE GENOMIC DNA]</scope>
    <source>
        <strain evidence="3">CFBP 6623</strain>
    </source>
</reference>
<dbReference type="AlphaFoldDB" id="A0A1S7NZV7"/>
<name>A0A1S7NZV7_9HYPH</name>
<dbReference type="Proteomes" id="UP000191988">
    <property type="component" value="Unassembled WGS sequence"/>
</dbReference>